<dbReference type="Proteomes" id="UP001500751">
    <property type="component" value="Unassembled WGS sequence"/>
</dbReference>
<name>A0ABP5GVP0_9ACTN</name>
<dbReference type="EMBL" id="BAAAQN010000061">
    <property type="protein sequence ID" value="GAA2055369.1"/>
    <property type="molecule type" value="Genomic_DNA"/>
</dbReference>
<evidence type="ECO:0000313" key="3">
    <source>
        <dbReference type="EMBL" id="GAA2055369.1"/>
    </source>
</evidence>
<organism evidence="3 4">
    <name type="scientific">Catenulispora yoronensis</name>
    <dbReference type="NCBI Taxonomy" id="450799"/>
    <lineage>
        <taxon>Bacteria</taxon>
        <taxon>Bacillati</taxon>
        <taxon>Actinomycetota</taxon>
        <taxon>Actinomycetes</taxon>
        <taxon>Catenulisporales</taxon>
        <taxon>Catenulisporaceae</taxon>
        <taxon>Catenulispora</taxon>
    </lineage>
</organism>
<feature type="region of interest" description="Disordered" evidence="1">
    <location>
        <begin position="1"/>
        <end position="29"/>
    </location>
</feature>
<keyword evidence="2" id="KW-0812">Transmembrane</keyword>
<feature type="transmembrane region" description="Helical" evidence="2">
    <location>
        <begin position="313"/>
        <end position="332"/>
    </location>
</feature>
<evidence type="ECO:0000313" key="4">
    <source>
        <dbReference type="Proteomes" id="UP001500751"/>
    </source>
</evidence>
<dbReference type="PANTHER" id="PTHR36840">
    <property type="entry name" value="BLL5714 PROTEIN"/>
    <property type="match status" value="1"/>
</dbReference>
<feature type="transmembrane region" description="Helical" evidence="2">
    <location>
        <begin position="167"/>
        <end position="187"/>
    </location>
</feature>
<dbReference type="InterPro" id="IPR010640">
    <property type="entry name" value="Low_temperature_requirement_A"/>
</dbReference>
<feature type="transmembrane region" description="Helical" evidence="2">
    <location>
        <begin position="143"/>
        <end position="162"/>
    </location>
</feature>
<sequence length="426" mass="44647">MTATPSAPVERHEAGGGDPAGEAVSPDGVPRVVPDGVPHGVPHIVPHGVPRRVSTLELFFDLVFVFTITQLTVLLADDLSFAQAGRVLLIFSVLYWMYGAYAYLTNQVPPETLARRVVLVAGMFGFLTCALAVPKVFTSDGVAFGLAFVLVTAVHSTLYALVHGKYVLAFAIPNLVAAGCVTAAGAVDGVPSDLLWLAAVLLQQLAPIVSSRITGEYADGRAAVTEHVGELDPAHFVERHGLLLIIAFGESIVAIGHGAEESHLDWTLAAGIALALALAATLWWSYFDADESAAEHALGAATGIKRFRLGMLAYYYSFIPMLLGIAFLSAGLKKAIGHLAHELPAAPAVALAGGVAVFLVGDLCFRWSLGIAPMRYRAVGILAVLATVPLARAASAAQLLGLTVVMVLMLVAEGRGRRRDAPPAPA</sequence>
<comment type="caution">
    <text evidence="3">The sequence shown here is derived from an EMBL/GenBank/DDBJ whole genome shotgun (WGS) entry which is preliminary data.</text>
</comment>
<feature type="transmembrane region" description="Helical" evidence="2">
    <location>
        <begin position="88"/>
        <end position="105"/>
    </location>
</feature>
<dbReference type="Pfam" id="PF06772">
    <property type="entry name" value="LtrA"/>
    <property type="match status" value="1"/>
</dbReference>
<evidence type="ECO:0000256" key="1">
    <source>
        <dbReference type="SAM" id="MobiDB-lite"/>
    </source>
</evidence>
<dbReference type="PANTHER" id="PTHR36840:SF1">
    <property type="entry name" value="BLL5714 PROTEIN"/>
    <property type="match status" value="1"/>
</dbReference>
<keyword evidence="4" id="KW-1185">Reference proteome</keyword>
<reference evidence="4" key="1">
    <citation type="journal article" date="2019" name="Int. J. Syst. Evol. Microbiol.">
        <title>The Global Catalogue of Microorganisms (GCM) 10K type strain sequencing project: providing services to taxonomists for standard genome sequencing and annotation.</title>
        <authorList>
            <consortium name="The Broad Institute Genomics Platform"/>
            <consortium name="The Broad Institute Genome Sequencing Center for Infectious Disease"/>
            <person name="Wu L."/>
            <person name="Ma J."/>
        </authorList>
    </citation>
    <scope>NUCLEOTIDE SEQUENCE [LARGE SCALE GENOMIC DNA]</scope>
    <source>
        <strain evidence="4">JCM 16014</strain>
    </source>
</reference>
<protein>
    <submittedName>
        <fullName evidence="3">Low temperature requirement protein A</fullName>
    </submittedName>
</protein>
<gene>
    <name evidence="3" type="ORF">GCM10009839_74940</name>
</gene>
<feature type="transmembrane region" description="Helical" evidence="2">
    <location>
        <begin position="381"/>
        <end position="411"/>
    </location>
</feature>
<keyword evidence="2" id="KW-1133">Transmembrane helix</keyword>
<proteinExistence type="predicted"/>
<feature type="transmembrane region" description="Helical" evidence="2">
    <location>
        <begin position="266"/>
        <end position="286"/>
    </location>
</feature>
<accession>A0ABP5GVP0</accession>
<keyword evidence="2" id="KW-0472">Membrane</keyword>
<feature type="transmembrane region" description="Helical" evidence="2">
    <location>
        <begin position="344"/>
        <end position="369"/>
    </location>
</feature>
<feature type="transmembrane region" description="Helical" evidence="2">
    <location>
        <begin position="117"/>
        <end position="137"/>
    </location>
</feature>
<evidence type="ECO:0000256" key="2">
    <source>
        <dbReference type="SAM" id="Phobius"/>
    </source>
</evidence>